<dbReference type="CDD" id="cd01301">
    <property type="entry name" value="rDP_like"/>
    <property type="match status" value="1"/>
</dbReference>
<dbReference type="InterPro" id="IPR008257">
    <property type="entry name" value="Pept_M19"/>
</dbReference>
<keyword evidence="2" id="KW-1185">Reference proteome</keyword>
<dbReference type="Proteomes" id="UP000050482">
    <property type="component" value="Unassembled WGS sequence"/>
</dbReference>
<dbReference type="Pfam" id="PF01244">
    <property type="entry name" value="Peptidase_M19"/>
    <property type="match status" value="1"/>
</dbReference>
<dbReference type="GO" id="GO:0006508">
    <property type="term" value="P:proteolysis"/>
    <property type="evidence" value="ECO:0007669"/>
    <property type="project" value="InterPro"/>
</dbReference>
<dbReference type="STRING" id="471514.AN477_22500"/>
<dbReference type="OrthoDB" id="9804920at2"/>
<dbReference type="InterPro" id="IPR032466">
    <property type="entry name" value="Metal_Hydrolase"/>
</dbReference>
<dbReference type="Gene3D" id="3.20.20.140">
    <property type="entry name" value="Metal-dependent hydrolases"/>
    <property type="match status" value="1"/>
</dbReference>
<organism evidence="1 2">
    <name type="scientific">Alicyclobacillus ferrooxydans</name>
    <dbReference type="NCBI Taxonomy" id="471514"/>
    <lineage>
        <taxon>Bacteria</taxon>
        <taxon>Bacillati</taxon>
        <taxon>Bacillota</taxon>
        <taxon>Bacilli</taxon>
        <taxon>Bacillales</taxon>
        <taxon>Alicyclobacillaceae</taxon>
        <taxon>Alicyclobacillus</taxon>
    </lineage>
</organism>
<evidence type="ECO:0000313" key="1">
    <source>
        <dbReference type="EMBL" id="KPV39858.1"/>
    </source>
</evidence>
<reference evidence="1 2" key="1">
    <citation type="submission" date="2015-09" db="EMBL/GenBank/DDBJ databases">
        <title>Draft genome sequence of Alicyclobacillus ferrooxydans DSM 22381.</title>
        <authorList>
            <person name="Hemp J."/>
        </authorList>
    </citation>
    <scope>NUCLEOTIDE SEQUENCE [LARGE SCALE GENOMIC DNA]</scope>
    <source>
        <strain evidence="1 2">TC-34</strain>
    </source>
</reference>
<dbReference type="PROSITE" id="PS51365">
    <property type="entry name" value="RENAL_DIPEPTIDASE_2"/>
    <property type="match status" value="1"/>
</dbReference>
<dbReference type="EMBL" id="LJCO01000103">
    <property type="protein sequence ID" value="KPV39858.1"/>
    <property type="molecule type" value="Genomic_DNA"/>
</dbReference>
<dbReference type="PANTHER" id="PTHR10443:SF12">
    <property type="entry name" value="DIPEPTIDASE"/>
    <property type="match status" value="1"/>
</dbReference>
<comment type="caution">
    <text evidence="1">The sequence shown here is derived from an EMBL/GenBank/DDBJ whole genome shotgun (WGS) entry which is preliminary data.</text>
</comment>
<proteinExistence type="predicted"/>
<protein>
    <submittedName>
        <fullName evidence="1">Membrane dipeptidase</fullName>
    </submittedName>
</protein>
<dbReference type="AlphaFoldDB" id="A0A0P9EC69"/>
<accession>A0A0P9EC69</accession>
<dbReference type="PATRIC" id="fig|471514.4.peg.1313"/>
<dbReference type="SUPFAM" id="SSF51556">
    <property type="entry name" value="Metallo-dependent hydrolases"/>
    <property type="match status" value="1"/>
</dbReference>
<sequence length="321" mass="35352">MRIADAHVDVLWKMLGSDTNFYGTSPLQASYEKLRQSGVATQVFALFVDPAHPESFQLENVLLSIDTFYRQVVVPGKVQVVRNVGELSEVRQNGSIAGILSIEGGGCLRGKPELLRVFFDLGVRGMGLTWNYQNSLADGCREPRQGGLTGVGREVVREMAQLGMWVDLAHLSDQGVEDVFRITDGPVMASHANARRVLAHPRNLTDEVITELIHRKGWMGMVFEGSFVGNLEEGPVSRDAVFRHIDHVLKLGGEDLIGLGSDFDGTSNPLRGLADAGDYKSFALDVVDRYGSELAGKILFQNFEDFLQRSLPNESCFRPGK</sequence>
<dbReference type="RefSeq" id="WP_054971425.1">
    <property type="nucleotide sequence ID" value="NZ_LJCO01000103.1"/>
</dbReference>
<name>A0A0P9EC69_9BACL</name>
<dbReference type="GO" id="GO:0070573">
    <property type="term" value="F:metallodipeptidase activity"/>
    <property type="evidence" value="ECO:0007669"/>
    <property type="project" value="InterPro"/>
</dbReference>
<evidence type="ECO:0000313" key="2">
    <source>
        <dbReference type="Proteomes" id="UP000050482"/>
    </source>
</evidence>
<dbReference type="PANTHER" id="PTHR10443">
    <property type="entry name" value="MICROSOMAL DIPEPTIDASE"/>
    <property type="match status" value="1"/>
</dbReference>
<gene>
    <name evidence="1" type="ORF">AN477_22500</name>
</gene>